<reference evidence="1 2" key="1">
    <citation type="journal article" date="2022" name="Microbiol. Resour. Announc.">
        <title>Complete Genome Sequence of Mesorhizobium ciceri Strain R30, a Rhizobium Used as a Commercial Inoculant for Chickpea in Argentina.</title>
        <authorList>
            <person name="Foresto E."/>
            <person name="Revale S."/>
            <person name="Primo E."/>
            <person name="Nievas F."/>
            <person name="Carezzano E."/>
            <person name="Puente M."/>
            <person name="Alzari P."/>
            <person name="Mart M."/>
            <person name="Ben-Assaya M."/>
            <person name="Mornico D."/>
            <person name="Santoro M."/>
            <person name="Mart F."/>
            <person name="Giordano W."/>
            <person name="Bogino P."/>
        </authorList>
    </citation>
    <scope>NUCLEOTIDE SEQUENCE [LARGE SCALE GENOMIC DNA]</scope>
    <source>
        <strain evidence="1 2">R30</strain>
    </source>
</reference>
<gene>
    <name evidence="1" type="ORF">LRP29_23905</name>
</gene>
<proteinExistence type="predicted"/>
<accession>A0AB38TJT1</accession>
<protein>
    <submittedName>
        <fullName evidence="1">Uncharacterized protein</fullName>
    </submittedName>
</protein>
<evidence type="ECO:0000313" key="2">
    <source>
        <dbReference type="Proteomes" id="UP001060070"/>
    </source>
</evidence>
<dbReference type="RefSeq" id="WP_127423385.1">
    <property type="nucleotide sequence ID" value="NZ_CP015062.1"/>
</dbReference>
<name>A0AB38TJT1_9HYPH</name>
<keyword evidence="2" id="KW-1185">Reference proteome</keyword>
<sequence length="89" mass="9939">MIATAIFRRQKPFSHGLGLAERVIRGKSPTEIPAFLQHETIPQRMSANISLLHAGSIAKRDDIRLSALHDKFTGLRKDGGIGFAFHRDF</sequence>
<evidence type="ECO:0000313" key="1">
    <source>
        <dbReference type="EMBL" id="UTU54998.1"/>
    </source>
</evidence>
<dbReference type="EMBL" id="CP088147">
    <property type="protein sequence ID" value="UTU54998.1"/>
    <property type="molecule type" value="Genomic_DNA"/>
</dbReference>
<dbReference type="AlphaFoldDB" id="A0AB38TJT1"/>
<dbReference type="Proteomes" id="UP001060070">
    <property type="component" value="Chromosome"/>
</dbReference>
<organism evidence="1 2">
    <name type="scientific">Mesorhizobium ciceri</name>
    <dbReference type="NCBI Taxonomy" id="39645"/>
    <lineage>
        <taxon>Bacteria</taxon>
        <taxon>Pseudomonadati</taxon>
        <taxon>Pseudomonadota</taxon>
        <taxon>Alphaproteobacteria</taxon>
        <taxon>Hyphomicrobiales</taxon>
        <taxon>Phyllobacteriaceae</taxon>
        <taxon>Mesorhizobium</taxon>
    </lineage>
</organism>